<comment type="caution">
    <text evidence="7">The sequence shown here is derived from an EMBL/GenBank/DDBJ whole genome shotgun (WGS) entry which is preliminary data.</text>
</comment>
<feature type="transmembrane region" description="Helical" evidence="5">
    <location>
        <begin position="156"/>
        <end position="182"/>
    </location>
</feature>
<keyword evidence="4 5" id="KW-0472">Membrane</keyword>
<feature type="transmembrane region" description="Helical" evidence="5">
    <location>
        <begin position="441"/>
        <end position="464"/>
    </location>
</feature>
<keyword evidence="2 5" id="KW-0812">Transmembrane</keyword>
<dbReference type="STRING" id="1386089.N865_06100"/>
<comment type="caution">
    <text evidence="5">Lacks conserved residue(s) required for the propagation of feature annotation.</text>
</comment>
<evidence type="ECO:0000256" key="1">
    <source>
        <dbReference type="ARBA" id="ARBA00004141"/>
    </source>
</evidence>
<feature type="transmembrane region" description="Helical" evidence="5">
    <location>
        <begin position="532"/>
        <end position="550"/>
    </location>
</feature>
<keyword evidence="5" id="KW-0813">Transport</keyword>
<organism evidence="7 8">
    <name type="scientific">Intrasporangium oryzae NRRL B-24470</name>
    <dbReference type="NCBI Taxonomy" id="1386089"/>
    <lineage>
        <taxon>Bacteria</taxon>
        <taxon>Bacillati</taxon>
        <taxon>Actinomycetota</taxon>
        <taxon>Actinomycetes</taxon>
        <taxon>Micrococcales</taxon>
        <taxon>Intrasporangiaceae</taxon>
        <taxon>Intrasporangium</taxon>
    </lineage>
</organism>
<feature type="domain" description="ABC transmembrane type-2" evidence="6">
    <location>
        <begin position="41"/>
        <end position="271"/>
    </location>
</feature>
<evidence type="ECO:0000256" key="3">
    <source>
        <dbReference type="ARBA" id="ARBA00022989"/>
    </source>
</evidence>
<feature type="transmembrane region" description="Helical" evidence="5">
    <location>
        <begin position="399"/>
        <end position="429"/>
    </location>
</feature>
<evidence type="ECO:0000256" key="5">
    <source>
        <dbReference type="RuleBase" id="RU361157"/>
    </source>
</evidence>
<dbReference type="RefSeq" id="WP_034803302.1">
    <property type="nucleotide sequence ID" value="NZ_AWSA01000011.1"/>
</dbReference>
<dbReference type="InterPro" id="IPR047817">
    <property type="entry name" value="ABC2_TM_bact-type"/>
</dbReference>
<dbReference type="OrthoDB" id="9786643at2"/>
<protein>
    <recommendedName>
        <fullName evidence="5">Transport permease protein</fullName>
    </recommendedName>
</protein>
<dbReference type="GO" id="GO:0005886">
    <property type="term" value="C:plasma membrane"/>
    <property type="evidence" value="ECO:0007669"/>
    <property type="project" value="UniProtKB-SubCell"/>
</dbReference>
<comment type="similarity">
    <text evidence="5">Belongs to the ABC-2 integral membrane protein family.</text>
</comment>
<dbReference type="PATRIC" id="fig|1386089.3.peg.1346"/>
<keyword evidence="8" id="KW-1185">Reference proteome</keyword>
<dbReference type="Pfam" id="PF01061">
    <property type="entry name" value="ABC2_membrane"/>
    <property type="match status" value="2"/>
</dbReference>
<dbReference type="InterPro" id="IPR051784">
    <property type="entry name" value="Nod_factor_ABC_transporter"/>
</dbReference>
<feature type="domain" description="ABC transmembrane type-2" evidence="6">
    <location>
        <begin position="324"/>
        <end position="553"/>
    </location>
</feature>
<dbReference type="PANTHER" id="PTHR43229">
    <property type="entry name" value="NODULATION PROTEIN J"/>
    <property type="match status" value="1"/>
</dbReference>
<gene>
    <name evidence="7" type="ORF">N865_06100</name>
</gene>
<dbReference type="eggNOG" id="COG0842">
    <property type="taxonomic scope" value="Bacteria"/>
</dbReference>
<sequence>MTTVEAGRPPRAARDAARPGEAGLLWRQTRHELVTLSRIPITLILSIGLPLVFFVILSALVGNSVVDERTGVRLVQYLAPGMASFGVVMATFSFLAVGLSEARSTGVLKRQSGTPVPRWVLIGGRMGAALVLGLTATALILAAGLLFYGLQVPTRSVAAIVVTLLFASACFSALGLALAVALPSMQMTLAVTNGIVIPLAFISDMFMIGGRMPDWLSTIGWLFPLRHLTAVFRDALNPYLSGAGFELDHLAVLALWGLAGAVAATLLLRRDRDRAGAAATGSGRAHVHGRAADAAPVNTAAPSTFSLVLGQVRHTQSILWRDWSAVFFAVAFPVLLVAIIPSVNGGGDVRLSNGQLLGTFYAATMAVYGAAVTAYVNMPQGLAEDRERGVLKRTGATPLPAVALLVGRVVGALAVALLTAFDIALLAAIAYRPAYPRGLPAAVLTLVVATVCFAVLGLAVMSFVRSAQAAVGVTLGTLLPLAFISDIFVVGASFPPVIEAISWFFPLRHAASAMTQAVAPDLTGSGLALDHLAVLLAWTVVGAVVVALRFRWETSEAATRPGRRRPVAGQTARTSSR</sequence>
<feature type="transmembrane region" description="Helical" evidence="5">
    <location>
        <begin position="360"/>
        <end position="378"/>
    </location>
</feature>
<proteinExistence type="inferred from homology"/>
<name>W9GAZ0_9MICO</name>
<evidence type="ECO:0000256" key="4">
    <source>
        <dbReference type="ARBA" id="ARBA00023136"/>
    </source>
</evidence>
<dbReference type="PANTHER" id="PTHR43229:SF2">
    <property type="entry name" value="NODULATION PROTEIN J"/>
    <property type="match status" value="1"/>
</dbReference>
<dbReference type="GO" id="GO:0140359">
    <property type="term" value="F:ABC-type transporter activity"/>
    <property type="evidence" value="ECO:0007669"/>
    <property type="project" value="InterPro"/>
</dbReference>
<accession>W9GAZ0</accession>
<keyword evidence="5" id="KW-1003">Cell membrane</keyword>
<evidence type="ECO:0000313" key="8">
    <source>
        <dbReference type="Proteomes" id="UP000019489"/>
    </source>
</evidence>
<dbReference type="AlphaFoldDB" id="W9GAZ0"/>
<feature type="transmembrane region" description="Helical" evidence="5">
    <location>
        <begin position="189"/>
        <end position="208"/>
    </location>
</feature>
<dbReference type="InterPro" id="IPR013525">
    <property type="entry name" value="ABC2_TM"/>
</dbReference>
<keyword evidence="3 5" id="KW-1133">Transmembrane helix</keyword>
<feature type="transmembrane region" description="Helical" evidence="5">
    <location>
        <begin position="128"/>
        <end position="150"/>
    </location>
</feature>
<feature type="transmembrane region" description="Helical" evidence="5">
    <location>
        <begin position="323"/>
        <end position="340"/>
    </location>
</feature>
<feature type="transmembrane region" description="Helical" evidence="5">
    <location>
        <begin position="39"/>
        <end position="61"/>
    </location>
</feature>
<feature type="transmembrane region" description="Helical" evidence="5">
    <location>
        <begin position="249"/>
        <end position="268"/>
    </location>
</feature>
<evidence type="ECO:0000259" key="6">
    <source>
        <dbReference type="PROSITE" id="PS51012"/>
    </source>
</evidence>
<evidence type="ECO:0000256" key="2">
    <source>
        <dbReference type="ARBA" id="ARBA00022692"/>
    </source>
</evidence>
<reference evidence="7 8" key="1">
    <citation type="submission" date="2013-08" db="EMBL/GenBank/DDBJ databases">
        <title>Intrasporangium oryzae NRRL B-24470.</title>
        <authorList>
            <person name="Liu H."/>
            <person name="Wang G."/>
        </authorList>
    </citation>
    <scope>NUCLEOTIDE SEQUENCE [LARGE SCALE GENOMIC DNA]</scope>
    <source>
        <strain evidence="7 8">NRRL B-24470</strain>
    </source>
</reference>
<feature type="transmembrane region" description="Helical" evidence="5">
    <location>
        <begin position="81"/>
        <end position="100"/>
    </location>
</feature>
<dbReference type="PROSITE" id="PS51012">
    <property type="entry name" value="ABC_TM2"/>
    <property type="match status" value="2"/>
</dbReference>
<feature type="transmembrane region" description="Helical" evidence="5">
    <location>
        <begin position="471"/>
        <end position="494"/>
    </location>
</feature>
<dbReference type="Proteomes" id="UP000019489">
    <property type="component" value="Unassembled WGS sequence"/>
</dbReference>
<comment type="subcellular location">
    <subcellularLocation>
        <location evidence="5">Cell membrane</location>
        <topology evidence="5">Multi-pass membrane protein</topology>
    </subcellularLocation>
    <subcellularLocation>
        <location evidence="1">Membrane</location>
        <topology evidence="1">Multi-pass membrane protein</topology>
    </subcellularLocation>
</comment>
<dbReference type="EMBL" id="AWSA01000011">
    <property type="protein sequence ID" value="EWT02402.1"/>
    <property type="molecule type" value="Genomic_DNA"/>
</dbReference>
<evidence type="ECO:0000313" key="7">
    <source>
        <dbReference type="EMBL" id="EWT02402.1"/>
    </source>
</evidence>